<reference evidence="3 4" key="1">
    <citation type="submission" date="2016-01" db="EMBL/GenBank/DDBJ databases">
        <authorList>
            <person name="Oliw E.H."/>
        </authorList>
    </citation>
    <scope>NUCLEOTIDE SEQUENCE [LARGE SCALE GENOMIC DNA]</scope>
    <source>
        <strain evidence="3 4">DY10</strain>
    </source>
</reference>
<dbReference type="InterPro" id="IPR019734">
    <property type="entry name" value="TPR_rpt"/>
</dbReference>
<dbReference type="KEGG" id="smon:AWR27_21895"/>
<dbReference type="Pfam" id="PF13432">
    <property type="entry name" value="TPR_16"/>
    <property type="match status" value="1"/>
</dbReference>
<dbReference type="PROSITE" id="PS50005">
    <property type="entry name" value="TPR"/>
    <property type="match status" value="1"/>
</dbReference>
<dbReference type="Proteomes" id="UP000187941">
    <property type="component" value="Chromosome"/>
</dbReference>
<dbReference type="InterPro" id="IPR011990">
    <property type="entry name" value="TPR-like_helical_dom_sf"/>
</dbReference>
<dbReference type="PROSITE" id="PS50293">
    <property type="entry name" value="TPR_REGION"/>
    <property type="match status" value="1"/>
</dbReference>
<feature type="repeat" description="TPR" evidence="1">
    <location>
        <begin position="141"/>
        <end position="174"/>
    </location>
</feature>
<dbReference type="EMBL" id="CP014263">
    <property type="protein sequence ID" value="AQG81719.1"/>
    <property type="molecule type" value="Genomic_DNA"/>
</dbReference>
<evidence type="ECO:0000313" key="3">
    <source>
        <dbReference type="EMBL" id="AQG81719.1"/>
    </source>
</evidence>
<dbReference type="SMART" id="SM00028">
    <property type="entry name" value="TPR"/>
    <property type="match status" value="2"/>
</dbReference>
<evidence type="ECO:0000313" key="4">
    <source>
        <dbReference type="Proteomes" id="UP000187941"/>
    </source>
</evidence>
<gene>
    <name evidence="3" type="ORF">AWR27_21895</name>
</gene>
<keyword evidence="2" id="KW-1133">Transmembrane helix</keyword>
<feature type="transmembrane region" description="Helical" evidence="2">
    <location>
        <begin position="34"/>
        <end position="55"/>
    </location>
</feature>
<dbReference type="RefSeq" id="WP_077133196.1">
    <property type="nucleotide sequence ID" value="NZ_CP014263.1"/>
</dbReference>
<evidence type="ECO:0000256" key="2">
    <source>
        <dbReference type="SAM" id="Phobius"/>
    </source>
</evidence>
<keyword evidence="1" id="KW-0802">TPR repeat</keyword>
<sequence length="231" mass="25413">MSKKNPGLEFLEDPDALEGKLEEVGDFFQQNQKLVLGVVGGILALIVGFFGYRYYISTQDETAQAELFPSVYQLEADSTSKAINGNGRTPGLRAVADNYGSTDAGNQAKLLTGVAFMKQGKYDEAIDYLKGFSASDLLLQPRAYALIGDAYMEKKSYDEAAEYYSKAADYKPNKYFTPGYLLKLAIAQEQAKQNDKAIETYNDIINTYAQSTEAVLAKKYKSVLEATVGES</sequence>
<dbReference type="STRING" id="1178516.AWR27_21895"/>
<keyword evidence="4" id="KW-1185">Reference proteome</keyword>
<proteinExistence type="predicted"/>
<name>A0A1P9X272_9BACT</name>
<evidence type="ECO:0000256" key="1">
    <source>
        <dbReference type="PROSITE-ProRule" id="PRU00339"/>
    </source>
</evidence>
<dbReference type="OrthoDB" id="9808622at2"/>
<dbReference type="SUPFAM" id="SSF48452">
    <property type="entry name" value="TPR-like"/>
    <property type="match status" value="1"/>
</dbReference>
<accession>A0A1P9X272</accession>
<organism evidence="3 4">
    <name type="scientific">Spirosoma montaniterrae</name>
    <dbReference type="NCBI Taxonomy" id="1178516"/>
    <lineage>
        <taxon>Bacteria</taxon>
        <taxon>Pseudomonadati</taxon>
        <taxon>Bacteroidota</taxon>
        <taxon>Cytophagia</taxon>
        <taxon>Cytophagales</taxon>
        <taxon>Cytophagaceae</taxon>
        <taxon>Spirosoma</taxon>
    </lineage>
</organism>
<dbReference type="AlphaFoldDB" id="A0A1P9X272"/>
<protein>
    <submittedName>
        <fullName evidence="3">Cytochrome C biosynthesis protein</fullName>
    </submittedName>
</protein>
<dbReference type="Gene3D" id="1.25.40.10">
    <property type="entry name" value="Tetratricopeptide repeat domain"/>
    <property type="match status" value="1"/>
</dbReference>
<keyword evidence="2" id="KW-0472">Membrane</keyword>
<keyword evidence="2" id="KW-0812">Transmembrane</keyword>
<dbReference type="Pfam" id="PF13174">
    <property type="entry name" value="TPR_6"/>
    <property type="match status" value="1"/>
</dbReference>